<sequence length="264" mass="29125">MQLQPQWRLDSATPSDTLLDAHGPDSLDPVLGLALVGPGLTSALRRRRVAVMVTQEEWPIDWGSLAIIGHCDEPTQRAPSFVVVSYFLARRVPDYTCSIFAALLQIWSLSWRINLHLSPCAPFLSPITPTLFFNTAEWAATQPGLLSGLQKKPAIVDCPKESNVDAQTRHFLPVPWPVGTNMLGGTHRHTQTHTDIFTETQIHTPQVASLCPRIDKHIDNQHCRQAAGARVVGGNVAGRRTKAPVSPSKVTSNRHFAHYAFWPG</sequence>
<name>M2T5V0_COCSN</name>
<evidence type="ECO:0000313" key="2">
    <source>
        <dbReference type="Proteomes" id="UP000016934"/>
    </source>
</evidence>
<proteinExistence type="predicted"/>
<keyword evidence="2" id="KW-1185">Reference proteome</keyword>
<dbReference type="GeneID" id="19136787"/>
<dbReference type="EMBL" id="KB445643">
    <property type="protein sequence ID" value="EMD64397.1"/>
    <property type="molecule type" value="Genomic_DNA"/>
</dbReference>
<reference evidence="2" key="2">
    <citation type="journal article" date="2013" name="PLoS Genet.">
        <title>Comparative genome structure, secondary metabolite, and effector coding capacity across Cochliobolus pathogens.</title>
        <authorList>
            <person name="Condon B.J."/>
            <person name="Leng Y."/>
            <person name="Wu D."/>
            <person name="Bushley K.E."/>
            <person name="Ohm R.A."/>
            <person name="Otillar R."/>
            <person name="Martin J."/>
            <person name="Schackwitz W."/>
            <person name="Grimwood J."/>
            <person name="MohdZainudin N."/>
            <person name="Xue C."/>
            <person name="Wang R."/>
            <person name="Manning V.A."/>
            <person name="Dhillon B."/>
            <person name="Tu Z.J."/>
            <person name="Steffenson B.J."/>
            <person name="Salamov A."/>
            <person name="Sun H."/>
            <person name="Lowry S."/>
            <person name="LaButti K."/>
            <person name="Han J."/>
            <person name="Copeland A."/>
            <person name="Lindquist E."/>
            <person name="Barry K."/>
            <person name="Schmutz J."/>
            <person name="Baker S.E."/>
            <person name="Ciuffetti L.M."/>
            <person name="Grigoriev I.V."/>
            <person name="Zhong S."/>
            <person name="Turgeon B.G."/>
        </authorList>
    </citation>
    <scope>NUCLEOTIDE SEQUENCE [LARGE SCALE GENOMIC DNA]</scope>
    <source>
        <strain evidence="2">ND90Pr / ATCC 201652</strain>
    </source>
</reference>
<reference evidence="1 2" key="1">
    <citation type="journal article" date="2012" name="PLoS Pathog.">
        <title>Diverse lifestyles and strategies of plant pathogenesis encoded in the genomes of eighteen Dothideomycetes fungi.</title>
        <authorList>
            <person name="Ohm R.A."/>
            <person name="Feau N."/>
            <person name="Henrissat B."/>
            <person name="Schoch C.L."/>
            <person name="Horwitz B.A."/>
            <person name="Barry K.W."/>
            <person name="Condon B.J."/>
            <person name="Copeland A.C."/>
            <person name="Dhillon B."/>
            <person name="Glaser F."/>
            <person name="Hesse C.N."/>
            <person name="Kosti I."/>
            <person name="LaButti K."/>
            <person name="Lindquist E.A."/>
            <person name="Lucas S."/>
            <person name="Salamov A.A."/>
            <person name="Bradshaw R.E."/>
            <person name="Ciuffetti L."/>
            <person name="Hamelin R.C."/>
            <person name="Kema G.H.J."/>
            <person name="Lawrence C."/>
            <person name="Scott J.A."/>
            <person name="Spatafora J.W."/>
            <person name="Turgeon B.G."/>
            <person name="de Wit P.J.G.M."/>
            <person name="Zhong S."/>
            <person name="Goodwin S.B."/>
            <person name="Grigoriev I.V."/>
        </authorList>
    </citation>
    <scope>NUCLEOTIDE SEQUENCE [LARGE SCALE GENOMIC DNA]</scope>
    <source>
        <strain evidence="2">ND90Pr / ATCC 201652</strain>
    </source>
</reference>
<accession>M2T5V0</accession>
<evidence type="ECO:0000313" key="1">
    <source>
        <dbReference type="EMBL" id="EMD64397.1"/>
    </source>
</evidence>
<organism evidence="1 2">
    <name type="scientific">Cochliobolus sativus (strain ND90Pr / ATCC 201652)</name>
    <name type="common">Common root rot and spot blotch fungus</name>
    <name type="synonym">Bipolaris sorokiniana</name>
    <dbReference type="NCBI Taxonomy" id="665912"/>
    <lineage>
        <taxon>Eukaryota</taxon>
        <taxon>Fungi</taxon>
        <taxon>Dikarya</taxon>
        <taxon>Ascomycota</taxon>
        <taxon>Pezizomycotina</taxon>
        <taxon>Dothideomycetes</taxon>
        <taxon>Pleosporomycetidae</taxon>
        <taxon>Pleosporales</taxon>
        <taxon>Pleosporineae</taxon>
        <taxon>Pleosporaceae</taxon>
        <taxon>Bipolaris</taxon>
    </lineage>
</organism>
<dbReference type="AlphaFoldDB" id="M2T5V0"/>
<dbReference type="HOGENOM" id="CLU_1053779_0_0_1"/>
<dbReference type="KEGG" id="bsc:COCSADRAFT_324681"/>
<gene>
    <name evidence="1" type="ORF">COCSADRAFT_324681</name>
</gene>
<protein>
    <submittedName>
        <fullName evidence="1">Uncharacterized protein</fullName>
    </submittedName>
</protein>
<dbReference type="RefSeq" id="XP_007700197.1">
    <property type="nucleotide sequence ID" value="XM_007702007.1"/>
</dbReference>
<dbReference type="Proteomes" id="UP000016934">
    <property type="component" value="Unassembled WGS sequence"/>
</dbReference>